<accession>A0A2W5N5Q9</accession>
<gene>
    <name evidence="1" type="ORF">DI551_01615</name>
</gene>
<dbReference type="Proteomes" id="UP000249417">
    <property type="component" value="Unassembled WGS sequence"/>
</dbReference>
<comment type="caution">
    <text evidence="1">The sequence shown here is derived from an EMBL/GenBank/DDBJ whole genome shotgun (WGS) entry which is preliminary data.</text>
</comment>
<sequence length="63" mass="7125">MPDDVDGKNKKFQSVDLYAGWIAQGWGSKFSVLNQGRTKAAKIASYFGRIEWGILEGRERFLS</sequence>
<proteinExistence type="predicted"/>
<dbReference type="EMBL" id="QFQB01000005">
    <property type="protein sequence ID" value="PZQ48474.1"/>
    <property type="molecule type" value="Genomic_DNA"/>
</dbReference>
<organism evidence="1 2">
    <name type="scientific">Micavibrio aeruginosavorus</name>
    <dbReference type="NCBI Taxonomy" id="349221"/>
    <lineage>
        <taxon>Bacteria</taxon>
        <taxon>Pseudomonadati</taxon>
        <taxon>Bdellovibrionota</taxon>
        <taxon>Bdellovibrionia</taxon>
        <taxon>Bdellovibrionales</taxon>
        <taxon>Pseudobdellovibrionaceae</taxon>
        <taxon>Micavibrio</taxon>
    </lineage>
</organism>
<name>A0A2W5N5Q9_9BACT</name>
<protein>
    <submittedName>
        <fullName evidence="1">Uncharacterized protein</fullName>
    </submittedName>
</protein>
<evidence type="ECO:0000313" key="2">
    <source>
        <dbReference type="Proteomes" id="UP000249417"/>
    </source>
</evidence>
<dbReference type="AlphaFoldDB" id="A0A2W5N5Q9"/>
<evidence type="ECO:0000313" key="1">
    <source>
        <dbReference type="EMBL" id="PZQ48474.1"/>
    </source>
</evidence>
<reference evidence="1 2" key="1">
    <citation type="submission" date="2017-08" db="EMBL/GenBank/DDBJ databases">
        <title>Infants hospitalized years apart are colonized by the same room-sourced microbial strains.</title>
        <authorList>
            <person name="Brooks B."/>
            <person name="Olm M.R."/>
            <person name="Firek B.A."/>
            <person name="Baker R."/>
            <person name="Thomas B.C."/>
            <person name="Morowitz M.J."/>
            <person name="Banfield J.F."/>
        </authorList>
    </citation>
    <scope>NUCLEOTIDE SEQUENCE [LARGE SCALE GENOMIC DNA]</scope>
    <source>
        <strain evidence="1">S2_005_002_R2_29</strain>
    </source>
</reference>